<dbReference type="AlphaFoldDB" id="A0AA38N037"/>
<reference evidence="2" key="2">
    <citation type="journal article" date="2023" name="Proc. Natl. Acad. Sci. U.S.A.">
        <title>A global phylogenomic analysis of the shiitake genus Lentinula.</title>
        <authorList>
            <person name="Sierra-Patev S."/>
            <person name="Min B."/>
            <person name="Naranjo-Ortiz M."/>
            <person name="Looney B."/>
            <person name="Konkel Z."/>
            <person name="Slot J.C."/>
            <person name="Sakamoto Y."/>
            <person name="Steenwyk J.L."/>
            <person name="Rokas A."/>
            <person name="Carro J."/>
            <person name="Camarero S."/>
            <person name="Ferreira P."/>
            <person name="Molpeceres G."/>
            <person name="Ruiz-Duenas F.J."/>
            <person name="Serrano A."/>
            <person name="Henrissat B."/>
            <person name="Drula E."/>
            <person name="Hughes K.W."/>
            <person name="Mata J.L."/>
            <person name="Ishikawa N.K."/>
            <person name="Vargas-Isla R."/>
            <person name="Ushijima S."/>
            <person name="Smith C.A."/>
            <person name="Donoghue J."/>
            <person name="Ahrendt S."/>
            <person name="Andreopoulos W."/>
            <person name="He G."/>
            <person name="LaButti K."/>
            <person name="Lipzen A."/>
            <person name="Ng V."/>
            <person name="Riley R."/>
            <person name="Sandor L."/>
            <person name="Barry K."/>
            <person name="Martinez A.T."/>
            <person name="Xiao Y."/>
            <person name="Gibbons J.G."/>
            <person name="Terashima K."/>
            <person name="Grigoriev I.V."/>
            <person name="Hibbett D."/>
        </authorList>
    </citation>
    <scope>NUCLEOTIDE SEQUENCE</scope>
    <source>
        <strain evidence="2">ET3784</strain>
    </source>
</reference>
<keyword evidence="1" id="KW-0472">Membrane</keyword>
<dbReference type="EMBL" id="JANVFO010000030">
    <property type="protein sequence ID" value="KAJ3731507.1"/>
    <property type="molecule type" value="Genomic_DNA"/>
</dbReference>
<proteinExistence type="predicted"/>
<feature type="transmembrane region" description="Helical" evidence="1">
    <location>
        <begin position="46"/>
        <end position="73"/>
    </location>
</feature>
<feature type="transmembrane region" description="Helical" evidence="1">
    <location>
        <begin position="7"/>
        <end position="26"/>
    </location>
</feature>
<accession>A0AA38N037</accession>
<protein>
    <submittedName>
        <fullName evidence="2">Uncharacterized protein</fullName>
    </submittedName>
</protein>
<keyword evidence="1" id="KW-1133">Transmembrane helix</keyword>
<organism evidence="2 3">
    <name type="scientific">Lentinula guzmanii</name>
    <dbReference type="NCBI Taxonomy" id="2804957"/>
    <lineage>
        <taxon>Eukaryota</taxon>
        <taxon>Fungi</taxon>
        <taxon>Dikarya</taxon>
        <taxon>Basidiomycota</taxon>
        <taxon>Agaricomycotina</taxon>
        <taxon>Agaricomycetes</taxon>
        <taxon>Agaricomycetidae</taxon>
        <taxon>Agaricales</taxon>
        <taxon>Marasmiineae</taxon>
        <taxon>Omphalotaceae</taxon>
        <taxon>Lentinula</taxon>
    </lineage>
</organism>
<keyword evidence="3" id="KW-1185">Reference proteome</keyword>
<evidence type="ECO:0000256" key="1">
    <source>
        <dbReference type="SAM" id="Phobius"/>
    </source>
</evidence>
<gene>
    <name evidence="2" type="ORF">DFJ43DRAFT_1079242</name>
</gene>
<sequence length="79" mass="9443">MFIDQSCLFKIGVYLQVIVIVSYVYLPVMIIQEWGLFTYCFYSRSVFIYQSCLFTTCCDSVWCLITYQCFFLFNLLCMN</sequence>
<evidence type="ECO:0000313" key="3">
    <source>
        <dbReference type="Proteomes" id="UP001176059"/>
    </source>
</evidence>
<dbReference type="Proteomes" id="UP001176059">
    <property type="component" value="Unassembled WGS sequence"/>
</dbReference>
<comment type="caution">
    <text evidence="2">The sequence shown here is derived from an EMBL/GenBank/DDBJ whole genome shotgun (WGS) entry which is preliminary data.</text>
</comment>
<reference evidence="2" key="1">
    <citation type="submission" date="2022-08" db="EMBL/GenBank/DDBJ databases">
        <authorList>
            <consortium name="DOE Joint Genome Institute"/>
            <person name="Min B."/>
            <person name="Sierra-Patev S."/>
            <person name="Naranjo-Ortiz M."/>
            <person name="Looney B."/>
            <person name="Konkel Z."/>
            <person name="Slot J.C."/>
            <person name="Sakamoto Y."/>
            <person name="Steenwyk J.L."/>
            <person name="Rokas A."/>
            <person name="Carro J."/>
            <person name="Camarero S."/>
            <person name="Ferreira P."/>
            <person name="Molpeceres G."/>
            <person name="Ruiz-duenas F.J."/>
            <person name="Serrano A."/>
            <person name="Henrissat B."/>
            <person name="Drula E."/>
            <person name="Hughes K.W."/>
            <person name="Mata J.L."/>
            <person name="Ishikawa N.K."/>
            <person name="Vargas-Isla R."/>
            <person name="Ushijima S."/>
            <person name="Smith C.A."/>
            <person name="Ahrendt S."/>
            <person name="Andreopoulos W."/>
            <person name="He G."/>
            <person name="LaButti K."/>
            <person name="Lipzen A."/>
            <person name="Ng V."/>
            <person name="Riley R."/>
            <person name="Sandor L."/>
            <person name="Barry K."/>
            <person name="Martinez A.T."/>
            <person name="Xiao Y."/>
            <person name="Gibbons J.G."/>
            <person name="Terashima K."/>
            <person name="Hibbett D.S."/>
            <person name="Grigoriev I.V."/>
        </authorList>
    </citation>
    <scope>NUCLEOTIDE SEQUENCE</scope>
    <source>
        <strain evidence="2">ET3784</strain>
    </source>
</reference>
<keyword evidence="1" id="KW-0812">Transmembrane</keyword>
<evidence type="ECO:0000313" key="2">
    <source>
        <dbReference type="EMBL" id="KAJ3731507.1"/>
    </source>
</evidence>
<name>A0AA38N037_9AGAR</name>